<accession>A0A852ZXF7</accession>
<dbReference type="PANTHER" id="PTHR46847">
    <property type="entry name" value="D-ALLOSE-BINDING PERIPLASMIC PROTEIN-RELATED"/>
    <property type="match status" value="1"/>
</dbReference>
<protein>
    <submittedName>
        <fullName evidence="6">Ribose transport system substrate-binding protein</fullName>
    </submittedName>
</protein>
<dbReference type="Proteomes" id="UP000567795">
    <property type="component" value="Unassembled WGS sequence"/>
</dbReference>
<evidence type="ECO:0000259" key="5">
    <source>
        <dbReference type="Pfam" id="PF13407"/>
    </source>
</evidence>
<evidence type="ECO:0000256" key="2">
    <source>
        <dbReference type="ARBA" id="ARBA00007639"/>
    </source>
</evidence>
<dbReference type="PROSITE" id="PS51318">
    <property type="entry name" value="TAT"/>
    <property type="match status" value="1"/>
</dbReference>
<evidence type="ECO:0000313" key="7">
    <source>
        <dbReference type="Proteomes" id="UP000567795"/>
    </source>
</evidence>
<dbReference type="Pfam" id="PF13407">
    <property type="entry name" value="Peripla_BP_4"/>
    <property type="match status" value="1"/>
</dbReference>
<sequence length="368" mass="38689">MSLSDRPTPDLPSLDATPSRPARAAGRRGFLLGSAAIGAGALLAGCTSNEVGTDDAAAPAPAAEGSTSATGAPVTIGFAGPQADHGWLNAINEQARAEAERYPDVTLEVVEGTNDAAAQSGQIETLINRGVDVIVILPADGKAMTQSGLAAMQAGIPVVNLDRIFDTPRAYRLWIGGDNYGMGVSAGHFIGERLRDRPEARVVELAGIDNLELTQQRSQGFADALAEYPNIELVARQAAEFTVQSGQEKMAQLLQAVPQIDAVWNHDDDQGVGAEQAIRQAGRDEFIMVGGAGSRHVMDQIKADNTVIKATVLYPVTMAASAIACARLIAQSRALGDLRETEVPTSITLHSAVVTKENVDRYLPIAFT</sequence>
<dbReference type="Gene3D" id="3.40.50.2300">
    <property type="match status" value="2"/>
</dbReference>
<evidence type="ECO:0000256" key="3">
    <source>
        <dbReference type="ARBA" id="ARBA00022729"/>
    </source>
</evidence>
<dbReference type="AlphaFoldDB" id="A0A852ZXF7"/>
<feature type="domain" description="Periplasmic binding protein" evidence="5">
    <location>
        <begin position="76"/>
        <end position="330"/>
    </location>
</feature>
<dbReference type="InterPro" id="IPR028082">
    <property type="entry name" value="Peripla_BP_I"/>
</dbReference>
<dbReference type="RefSeq" id="WP_179815247.1">
    <property type="nucleotide sequence ID" value="NZ_JACBZD010000001.1"/>
</dbReference>
<comment type="similarity">
    <text evidence="2">Belongs to the bacterial solute-binding protein 2 family.</text>
</comment>
<dbReference type="PANTHER" id="PTHR46847:SF1">
    <property type="entry name" value="D-ALLOSE-BINDING PERIPLASMIC PROTEIN-RELATED"/>
    <property type="match status" value="1"/>
</dbReference>
<keyword evidence="7" id="KW-1185">Reference proteome</keyword>
<evidence type="ECO:0000256" key="4">
    <source>
        <dbReference type="SAM" id="MobiDB-lite"/>
    </source>
</evidence>
<keyword evidence="3" id="KW-0732">Signal</keyword>
<dbReference type="GO" id="GO:0030313">
    <property type="term" value="C:cell envelope"/>
    <property type="evidence" value="ECO:0007669"/>
    <property type="project" value="UniProtKB-SubCell"/>
</dbReference>
<reference evidence="6 7" key="1">
    <citation type="submission" date="2020-07" db="EMBL/GenBank/DDBJ databases">
        <title>Sequencing the genomes of 1000 actinobacteria strains.</title>
        <authorList>
            <person name="Klenk H.-P."/>
        </authorList>
    </citation>
    <scope>NUCLEOTIDE SEQUENCE [LARGE SCALE GENOMIC DNA]</scope>
    <source>
        <strain evidence="6 7">DSM 42178</strain>
    </source>
</reference>
<feature type="region of interest" description="Disordered" evidence="4">
    <location>
        <begin position="1"/>
        <end position="23"/>
    </location>
</feature>
<gene>
    <name evidence="6" type="ORF">FHU37_003648</name>
</gene>
<dbReference type="InterPro" id="IPR006311">
    <property type="entry name" value="TAT_signal"/>
</dbReference>
<name>A0A852ZXF7_9ACTN</name>
<dbReference type="GO" id="GO:0030246">
    <property type="term" value="F:carbohydrate binding"/>
    <property type="evidence" value="ECO:0007669"/>
    <property type="project" value="UniProtKB-ARBA"/>
</dbReference>
<dbReference type="SUPFAM" id="SSF53822">
    <property type="entry name" value="Periplasmic binding protein-like I"/>
    <property type="match status" value="1"/>
</dbReference>
<proteinExistence type="inferred from homology"/>
<evidence type="ECO:0000256" key="1">
    <source>
        <dbReference type="ARBA" id="ARBA00004196"/>
    </source>
</evidence>
<organism evidence="6 7">
    <name type="scientific">Allostreptomyces psammosilenae</name>
    <dbReference type="NCBI Taxonomy" id="1892865"/>
    <lineage>
        <taxon>Bacteria</taxon>
        <taxon>Bacillati</taxon>
        <taxon>Actinomycetota</taxon>
        <taxon>Actinomycetes</taxon>
        <taxon>Kitasatosporales</taxon>
        <taxon>Streptomycetaceae</taxon>
        <taxon>Allostreptomyces</taxon>
    </lineage>
</organism>
<comment type="caution">
    <text evidence="6">The sequence shown here is derived from an EMBL/GenBank/DDBJ whole genome shotgun (WGS) entry which is preliminary data.</text>
</comment>
<dbReference type="InterPro" id="IPR025997">
    <property type="entry name" value="SBP_2_dom"/>
</dbReference>
<evidence type="ECO:0000313" key="6">
    <source>
        <dbReference type="EMBL" id="NYI06705.1"/>
    </source>
</evidence>
<dbReference type="EMBL" id="JACBZD010000001">
    <property type="protein sequence ID" value="NYI06705.1"/>
    <property type="molecule type" value="Genomic_DNA"/>
</dbReference>
<comment type="subcellular location">
    <subcellularLocation>
        <location evidence="1">Cell envelope</location>
    </subcellularLocation>
</comment>